<evidence type="ECO:0000256" key="1">
    <source>
        <dbReference type="SAM" id="SignalP"/>
    </source>
</evidence>
<evidence type="ECO:0000313" key="3">
    <source>
        <dbReference type="Proteomes" id="UP001595526"/>
    </source>
</evidence>
<feature type="chain" id="PRO_5045495080" evidence="1">
    <location>
        <begin position="22"/>
        <end position="190"/>
    </location>
</feature>
<dbReference type="EMBL" id="JBHRTA010000016">
    <property type="protein sequence ID" value="MFC3197122.1"/>
    <property type="molecule type" value="Genomic_DNA"/>
</dbReference>
<name>A0ABV7JJ52_9SPHI</name>
<proteinExistence type="predicted"/>
<evidence type="ECO:0000313" key="2">
    <source>
        <dbReference type="EMBL" id="MFC3197122.1"/>
    </source>
</evidence>
<accession>A0ABV7JJ52</accession>
<dbReference type="RefSeq" id="WP_379020510.1">
    <property type="nucleotide sequence ID" value="NZ_JBHRTA010000016.1"/>
</dbReference>
<organism evidence="2 3">
    <name type="scientific">Parapedobacter deserti</name>
    <dbReference type="NCBI Taxonomy" id="1912957"/>
    <lineage>
        <taxon>Bacteria</taxon>
        <taxon>Pseudomonadati</taxon>
        <taxon>Bacteroidota</taxon>
        <taxon>Sphingobacteriia</taxon>
        <taxon>Sphingobacteriales</taxon>
        <taxon>Sphingobacteriaceae</taxon>
        <taxon>Parapedobacter</taxon>
    </lineage>
</organism>
<feature type="signal peptide" evidence="1">
    <location>
        <begin position="1"/>
        <end position="21"/>
    </location>
</feature>
<dbReference type="Proteomes" id="UP001595526">
    <property type="component" value="Unassembled WGS sequence"/>
</dbReference>
<sequence length="190" mass="20684">MTRTLLTLAPLFALLITSACIGNGQHNQAYAAPTEKHLRDSVFVPFEEALRMVANYAPHAGYVVDEHGDTTSNTRAAWFSVEQLEALLNRIKADGGDGIRFYLGTYSDHYPDGIAAHIPPREYWGRNTLLLVPTRPVTGPDGHVFHQDYHSDHPDSLAADGVQVTADIENDASMCPPNCPGAGLIQPPLP</sequence>
<comment type="caution">
    <text evidence="2">The sequence shown here is derived from an EMBL/GenBank/DDBJ whole genome shotgun (WGS) entry which is preliminary data.</text>
</comment>
<dbReference type="PROSITE" id="PS51257">
    <property type="entry name" value="PROKAR_LIPOPROTEIN"/>
    <property type="match status" value="1"/>
</dbReference>
<reference evidence="3" key="1">
    <citation type="journal article" date="2019" name="Int. J. Syst. Evol. Microbiol.">
        <title>The Global Catalogue of Microorganisms (GCM) 10K type strain sequencing project: providing services to taxonomists for standard genome sequencing and annotation.</title>
        <authorList>
            <consortium name="The Broad Institute Genomics Platform"/>
            <consortium name="The Broad Institute Genome Sequencing Center for Infectious Disease"/>
            <person name="Wu L."/>
            <person name="Ma J."/>
        </authorList>
    </citation>
    <scope>NUCLEOTIDE SEQUENCE [LARGE SCALE GENOMIC DNA]</scope>
    <source>
        <strain evidence="3">KCTC 52416</strain>
    </source>
</reference>
<keyword evidence="3" id="KW-1185">Reference proteome</keyword>
<gene>
    <name evidence="2" type="ORF">ACFOET_05830</name>
</gene>
<keyword evidence="1" id="KW-0732">Signal</keyword>
<protein>
    <submittedName>
        <fullName evidence="2">Uncharacterized protein</fullName>
    </submittedName>
</protein>